<dbReference type="Pfam" id="PF13273">
    <property type="entry name" value="DUF4064"/>
    <property type="match status" value="1"/>
</dbReference>
<gene>
    <name evidence="3" type="ORF">ACFQU8_01345</name>
</gene>
<evidence type="ECO:0000313" key="4">
    <source>
        <dbReference type="Proteomes" id="UP001596620"/>
    </source>
</evidence>
<proteinExistence type="predicted"/>
<feature type="transmembrane region" description="Helical" evidence="1">
    <location>
        <begin position="41"/>
        <end position="62"/>
    </location>
</feature>
<feature type="transmembrane region" description="Helical" evidence="1">
    <location>
        <begin position="74"/>
        <end position="105"/>
    </location>
</feature>
<keyword evidence="1" id="KW-0472">Membrane</keyword>
<sequence length="116" mass="11697">MKTTSFTLGLIGGIIGIIASFLAMFIGGVGSAFEAEGSGSMIGLGISALFASILGIVGSALVKGKPKVGSILMLISAVWGVVSVSMFYIVSVVLLGIGGIMGLFIKNNNSQQKQAV</sequence>
<reference evidence="4" key="1">
    <citation type="journal article" date="2019" name="Int. J. Syst. Evol. Microbiol.">
        <title>The Global Catalogue of Microorganisms (GCM) 10K type strain sequencing project: providing services to taxonomists for standard genome sequencing and annotation.</title>
        <authorList>
            <consortium name="The Broad Institute Genomics Platform"/>
            <consortium name="The Broad Institute Genome Sequencing Center for Infectious Disease"/>
            <person name="Wu L."/>
            <person name="Ma J."/>
        </authorList>
    </citation>
    <scope>NUCLEOTIDE SEQUENCE [LARGE SCALE GENOMIC DNA]</scope>
    <source>
        <strain evidence="4">JCM 30234</strain>
    </source>
</reference>
<comment type="caution">
    <text evidence="3">The sequence shown here is derived from an EMBL/GenBank/DDBJ whole genome shotgun (WGS) entry which is preliminary data.</text>
</comment>
<keyword evidence="1" id="KW-1133">Transmembrane helix</keyword>
<keyword evidence="4" id="KW-1185">Reference proteome</keyword>
<protein>
    <submittedName>
        <fullName evidence="3">DUF4064 domain-containing protein</fullName>
    </submittedName>
</protein>
<keyword evidence="1" id="KW-0812">Transmembrane</keyword>
<name>A0ABW2UPP3_9BACI</name>
<evidence type="ECO:0000259" key="2">
    <source>
        <dbReference type="Pfam" id="PF13273"/>
    </source>
</evidence>
<accession>A0ABW2UPP3</accession>
<dbReference type="EMBL" id="JBHTGR010000001">
    <property type="protein sequence ID" value="MFC7745887.1"/>
    <property type="molecule type" value="Genomic_DNA"/>
</dbReference>
<dbReference type="InterPro" id="IPR025273">
    <property type="entry name" value="DUF4064"/>
</dbReference>
<dbReference type="Proteomes" id="UP001596620">
    <property type="component" value="Unassembled WGS sequence"/>
</dbReference>
<dbReference type="RefSeq" id="WP_382357355.1">
    <property type="nucleotide sequence ID" value="NZ_JBHTGR010000001.1"/>
</dbReference>
<organism evidence="3 4">
    <name type="scientific">Lentibacillus kimchii</name>
    <dbReference type="NCBI Taxonomy" id="1542911"/>
    <lineage>
        <taxon>Bacteria</taxon>
        <taxon>Bacillati</taxon>
        <taxon>Bacillota</taxon>
        <taxon>Bacilli</taxon>
        <taxon>Bacillales</taxon>
        <taxon>Bacillaceae</taxon>
        <taxon>Lentibacillus</taxon>
    </lineage>
</organism>
<feature type="transmembrane region" description="Helical" evidence="1">
    <location>
        <begin position="6"/>
        <end position="29"/>
    </location>
</feature>
<evidence type="ECO:0000256" key="1">
    <source>
        <dbReference type="SAM" id="Phobius"/>
    </source>
</evidence>
<feature type="domain" description="DUF4064" evidence="2">
    <location>
        <begin position="1"/>
        <end position="82"/>
    </location>
</feature>
<evidence type="ECO:0000313" key="3">
    <source>
        <dbReference type="EMBL" id="MFC7745887.1"/>
    </source>
</evidence>